<dbReference type="InterPro" id="IPR001387">
    <property type="entry name" value="Cro/C1-type_HTH"/>
</dbReference>
<dbReference type="Pfam" id="PF01381">
    <property type="entry name" value="HTH_3"/>
    <property type="match status" value="1"/>
</dbReference>
<proteinExistence type="predicted"/>
<gene>
    <name evidence="3" type="ORF">SAMN04488542_11553</name>
</gene>
<reference evidence="3 4" key="1">
    <citation type="submission" date="2016-10" db="EMBL/GenBank/DDBJ databases">
        <authorList>
            <person name="de Groot N.N."/>
        </authorList>
    </citation>
    <scope>NUCLEOTIDE SEQUENCE [LARGE SCALE GENOMIC DNA]</scope>
    <source>
        <strain evidence="3 4">DSM 28129</strain>
    </source>
</reference>
<dbReference type="GO" id="GO:0003677">
    <property type="term" value="F:DNA binding"/>
    <property type="evidence" value="ECO:0007669"/>
    <property type="project" value="UniProtKB-KW"/>
</dbReference>
<dbReference type="PROSITE" id="PS50943">
    <property type="entry name" value="HTH_CROC1"/>
    <property type="match status" value="1"/>
</dbReference>
<keyword evidence="4" id="KW-1185">Reference proteome</keyword>
<dbReference type="OrthoDB" id="8115576at2"/>
<dbReference type="InterPro" id="IPR010982">
    <property type="entry name" value="Lambda_DNA-bd_dom_sf"/>
</dbReference>
<dbReference type="Proteomes" id="UP000198972">
    <property type="component" value="Unassembled WGS sequence"/>
</dbReference>
<dbReference type="EMBL" id="FNBG01000015">
    <property type="protein sequence ID" value="SDF70098.1"/>
    <property type="molecule type" value="Genomic_DNA"/>
</dbReference>
<dbReference type="AlphaFoldDB" id="A0A1G7N7N9"/>
<organism evidence="3 4">
    <name type="scientific">Fontibacillus panacisegetis</name>
    <dbReference type="NCBI Taxonomy" id="670482"/>
    <lineage>
        <taxon>Bacteria</taxon>
        <taxon>Bacillati</taxon>
        <taxon>Bacillota</taxon>
        <taxon>Bacilli</taxon>
        <taxon>Bacillales</taxon>
        <taxon>Paenibacillaceae</taxon>
        <taxon>Fontibacillus</taxon>
    </lineage>
</organism>
<dbReference type="SUPFAM" id="SSF47413">
    <property type="entry name" value="lambda repressor-like DNA-binding domains"/>
    <property type="match status" value="1"/>
</dbReference>
<dbReference type="PANTHER" id="PTHR46558">
    <property type="entry name" value="TRACRIPTIONAL REGULATORY PROTEIN-RELATED-RELATED"/>
    <property type="match status" value="1"/>
</dbReference>
<dbReference type="CDD" id="cd00093">
    <property type="entry name" value="HTH_XRE"/>
    <property type="match status" value="1"/>
</dbReference>
<feature type="domain" description="HTH cro/C1-type" evidence="2">
    <location>
        <begin position="6"/>
        <end position="60"/>
    </location>
</feature>
<evidence type="ECO:0000256" key="1">
    <source>
        <dbReference type="ARBA" id="ARBA00023125"/>
    </source>
</evidence>
<dbReference type="PANTHER" id="PTHR46558:SF11">
    <property type="entry name" value="HTH-TYPE TRANSCRIPTIONAL REGULATOR XRE"/>
    <property type="match status" value="1"/>
</dbReference>
<evidence type="ECO:0000313" key="4">
    <source>
        <dbReference type="Proteomes" id="UP000198972"/>
    </source>
</evidence>
<dbReference type="SMART" id="SM00530">
    <property type="entry name" value="HTH_XRE"/>
    <property type="match status" value="1"/>
</dbReference>
<keyword evidence="1" id="KW-0238">DNA-binding</keyword>
<evidence type="ECO:0000259" key="2">
    <source>
        <dbReference type="PROSITE" id="PS50943"/>
    </source>
</evidence>
<sequence>MMYKRIRGLREDRDLNQQQLAHYLNISQATYSRYENGNLDVPSSVLIKLSEYYGVSIDYILGQTNISKRHDGK</sequence>
<evidence type="ECO:0000313" key="3">
    <source>
        <dbReference type="EMBL" id="SDF70098.1"/>
    </source>
</evidence>
<accession>A0A1G7N7N9</accession>
<protein>
    <submittedName>
        <fullName evidence="3">Helix-turn-helix domain-containing protein</fullName>
    </submittedName>
</protein>
<dbReference type="STRING" id="670482.SAMN04488542_11553"/>
<dbReference type="Gene3D" id="1.10.260.40">
    <property type="entry name" value="lambda repressor-like DNA-binding domains"/>
    <property type="match status" value="1"/>
</dbReference>
<name>A0A1G7N7N9_9BACL</name>